<feature type="compositionally biased region" description="Basic residues" evidence="2">
    <location>
        <begin position="1302"/>
        <end position="1313"/>
    </location>
</feature>
<comment type="caution">
    <text evidence="5">The sequence shown here is derived from an EMBL/GenBank/DDBJ whole genome shotgun (WGS) entry which is preliminary data.</text>
</comment>
<feature type="compositionally biased region" description="Basic residues" evidence="2">
    <location>
        <begin position="160"/>
        <end position="171"/>
    </location>
</feature>
<feature type="compositionally biased region" description="Basic and acidic residues" evidence="2">
    <location>
        <begin position="1145"/>
        <end position="1155"/>
    </location>
</feature>
<dbReference type="SUPFAM" id="SSF50729">
    <property type="entry name" value="PH domain-like"/>
    <property type="match status" value="1"/>
</dbReference>
<evidence type="ECO:0000259" key="4">
    <source>
        <dbReference type="PROSITE" id="PS50190"/>
    </source>
</evidence>
<accession>A0AAX6M8B4</accession>
<feature type="compositionally biased region" description="Polar residues" evidence="2">
    <location>
        <begin position="400"/>
        <end position="416"/>
    </location>
</feature>
<dbReference type="GO" id="GO:0032012">
    <property type="term" value="P:regulation of ARF protein signal transduction"/>
    <property type="evidence" value="ECO:0007669"/>
    <property type="project" value="InterPro"/>
</dbReference>
<dbReference type="InterPro" id="IPR011993">
    <property type="entry name" value="PH-like_dom_sf"/>
</dbReference>
<feature type="coiled-coil region" evidence="1">
    <location>
        <begin position="887"/>
        <end position="921"/>
    </location>
</feature>
<organism evidence="5 6">
    <name type="scientific">Daldinia eschscholtzii</name>
    <dbReference type="NCBI Taxonomy" id="292717"/>
    <lineage>
        <taxon>Eukaryota</taxon>
        <taxon>Fungi</taxon>
        <taxon>Dikarya</taxon>
        <taxon>Ascomycota</taxon>
        <taxon>Pezizomycotina</taxon>
        <taxon>Sordariomycetes</taxon>
        <taxon>Xylariomycetidae</taxon>
        <taxon>Xylariales</taxon>
        <taxon>Hypoxylaceae</taxon>
        <taxon>Daldinia</taxon>
    </lineage>
</organism>
<dbReference type="GO" id="GO:0005085">
    <property type="term" value="F:guanyl-nucleotide exchange factor activity"/>
    <property type="evidence" value="ECO:0007669"/>
    <property type="project" value="InterPro"/>
</dbReference>
<gene>
    <name evidence="5" type="ORF">Daesc_010483</name>
</gene>
<dbReference type="Proteomes" id="UP001369815">
    <property type="component" value="Unassembled WGS sequence"/>
</dbReference>
<dbReference type="SMART" id="SM00222">
    <property type="entry name" value="Sec7"/>
    <property type="match status" value="1"/>
</dbReference>
<feature type="domain" description="SEC7" evidence="4">
    <location>
        <begin position="383"/>
        <end position="575"/>
    </location>
</feature>
<evidence type="ECO:0000256" key="2">
    <source>
        <dbReference type="SAM" id="MobiDB-lite"/>
    </source>
</evidence>
<dbReference type="InterPro" id="IPR035999">
    <property type="entry name" value="Sec7_dom_sf"/>
</dbReference>
<feature type="compositionally biased region" description="Polar residues" evidence="2">
    <location>
        <begin position="117"/>
        <end position="132"/>
    </location>
</feature>
<proteinExistence type="predicted"/>
<feature type="compositionally biased region" description="Low complexity" evidence="2">
    <location>
        <begin position="1285"/>
        <end position="1297"/>
    </location>
</feature>
<evidence type="ECO:0000259" key="3">
    <source>
        <dbReference type="PROSITE" id="PS50003"/>
    </source>
</evidence>
<dbReference type="Gene3D" id="1.10.1000.11">
    <property type="entry name" value="Arf Nucleotide-binding Site Opener,domain 2"/>
    <property type="match status" value="1"/>
</dbReference>
<name>A0AAX6M8B4_9PEZI</name>
<keyword evidence="6" id="KW-1185">Reference proteome</keyword>
<keyword evidence="1" id="KW-0175">Coiled coil</keyword>
<dbReference type="Pfam" id="PF01369">
    <property type="entry name" value="Sec7"/>
    <property type="match status" value="1"/>
</dbReference>
<dbReference type="SMART" id="SM00233">
    <property type="entry name" value="PH"/>
    <property type="match status" value="1"/>
</dbReference>
<feature type="compositionally biased region" description="Polar residues" evidence="2">
    <location>
        <begin position="1043"/>
        <end position="1060"/>
    </location>
</feature>
<evidence type="ECO:0008006" key="7">
    <source>
        <dbReference type="Google" id="ProtNLM"/>
    </source>
</evidence>
<feature type="compositionally biased region" description="Low complexity" evidence="2">
    <location>
        <begin position="366"/>
        <end position="376"/>
    </location>
</feature>
<feature type="region of interest" description="Disordered" evidence="2">
    <location>
        <begin position="991"/>
        <end position="1402"/>
    </location>
</feature>
<feature type="compositionally biased region" description="Basic and acidic residues" evidence="2">
    <location>
        <begin position="172"/>
        <end position="183"/>
    </location>
</feature>
<protein>
    <recommendedName>
        <fullName evidence="7">Protein transport protein sec73</fullName>
    </recommendedName>
</protein>
<feature type="compositionally biased region" description="Low complexity" evidence="2">
    <location>
        <begin position="1009"/>
        <end position="1025"/>
    </location>
</feature>
<feature type="compositionally biased region" description="Low complexity" evidence="2">
    <location>
        <begin position="308"/>
        <end position="319"/>
    </location>
</feature>
<evidence type="ECO:0000313" key="6">
    <source>
        <dbReference type="Proteomes" id="UP001369815"/>
    </source>
</evidence>
<feature type="region of interest" description="Disordered" evidence="2">
    <location>
        <begin position="1"/>
        <end position="381"/>
    </location>
</feature>
<feature type="compositionally biased region" description="Polar residues" evidence="2">
    <location>
        <begin position="25"/>
        <end position="36"/>
    </location>
</feature>
<dbReference type="InterPro" id="IPR000904">
    <property type="entry name" value="Sec7_dom"/>
</dbReference>
<dbReference type="InterPro" id="IPR001849">
    <property type="entry name" value="PH_domain"/>
</dbReference>
<dbReference type="PROSITE" id="PS50003">
    <property type="entry name" value="PH_DOMAIN"/>
    <property type="match status" value="1"/>
</dbReference>
<dbReference type="SUPFAM" id="SSF48425">
    <property type="entry name" value="Sec7 domain"/>
    <property type="match status" value="1"/>
</dbReference>
<dbReference type="PANTHER" id="PTHR10663">
    <property type="entry name" value="GUANYL-NUCLEOTIDE EXCHANGE FACTOR"/>
    <property type="match status" value="1"/>
</dbReference>
<dbReference type="InterPro" id="IPR023394">
    <property type="entry name" value="Sec7_C_sf"/>
</dbReference>
<sequence length="1402" mass="155445">MPFLRRRGVMASDTDMRRHTIVVDSASSGPKQSSRKPQPEAFLSPDAAAENEEGTADGINGNGEGSKSSVDTVAMSATASMFPGRESEDPFSRPETPPIQDESPKHRRFSMLRFRNASDSQLSARLKQQQQAERLPPMPQPPAIIMTAPTMSMDMDMQPKKPRMKIPLRMRRSSELPRGDQEPTSKAIQPPAKKDKRKTMNERTMSSSSKQTVTFEESPRSESSFNEHTASAQQTGLNPTSFFRLRRRPKQPEPLFPLTHLPQKSKTPAVSGAASSVSRSSTSSRPSSFAVDPSRPSIGQDAPAPLASPSQSGKPSGSPATALFRPSSRHSGQSSPTRMHVGLRGRSSTMSSLGENFVDDHQRPATTRTSSSTGRKSFGDLLGLSRMRQNTDTLRHGSLTPATPGSNTSKNNSLQINREPIVLPERREDDTPAKYLARLEEMFSRGVIASALSKETDPFSAAVLRSYMRTFSFFEEPMDMAIRKLLMEAELPKETQQIDRCLQAFANRYHECNPGIYSTPDQAYFIAFSLLILHTDVFNKNNKYKMQKADYLKNTHGEGIFDDILECFYDNISYTPFIHVEDDLTINGDRTGSMRSKKKPAFPNSTTTETLRRSKDPIDPYTLILDGRLDTLRPPLKDQIPLEEHYSYLGTAKDLNLKELQNTFFKTGVLQIVSARSRPDAFMTEKTANNPQEAHPGIVDIKVTKVGLLWRKDAKKKKTRSPWQEWGAILTGAQLYFFRNTAWVKNLMHQYETHIKSGHDGIPLIFNPPLEQFKPDALMSTDGAVALWDASYKKHKNSFVYVRHGGLEEVLLAQSEEDRNDWLAKLNYAAAFRTSGVRMRGVIGGNYEGQGRRAIRRLDSPDATQLIQTPSGEVSINRSRIDHQMARDILVARREIIRQKIEEADEKLQHAQKVLETQLRNARHLLILAPIQDKTRDQVRGGAAKIIAQLKWSRTEIWRLKCHRDILALDLEEEKEINGDLGEDLVGVDLTSEKPMPEDKESVSGSPNTQQTLQSPAPLPLAQPSESANQVDGDSPAVENFVTPPTSATNPSFHSGQPSQDVPPVNSDNVKPRKTSVSSIASSSRPATAATLSRKVSSPVIGQDKDAIDEQAEEDEGERQILEEAGLLEMESGRALGHKRTSSGKIHEDSPDRPKRTSASGADKEGLERSKIRRSLQRTLRDGAGHLSHHRSRKGKDSASSGGMSEETVRENDVLTRGTGSFTVHGKKASVVNFGSELQNMTNDERIKQRKQSYQSDEHKFDSLTSTDDDFHSVLSSPRDRSARRGSGASASTATARSFRELHRKYSSSKTHRYAATGGLTVPSDEDSDAAISFSDGRRSPLPPLDDEDESPEEGRISQARFYTPEPPISPNQKASEAGEKDGEATQDIEQLPSPVIQTVGA</sequence>
<dbReference type="Gene3D" id="2.30.29.30">
    <property type="entry name" value="Pleckstrin-homology domain (PH domain)/Phosphotyrosine-binding domain (PTB)"/>
    <property type="match status" value="1"/>
</dbReference>
<evidence type="ECO:0000313" key="5">
    <source>
        <dbReference type="EMBL" id="KAK6948713.1"/>
    </source>
</evidence>
<feature type="region of interest" description="Disordered" evidence="2">
    <location>
        <begin position="394"/>
        <end position="422"/>
    </location>
</feature>
<feature type="compositionally biased region" description="Low complexity" evidence="2">
    <location>
        <begin position="267"/>
        <end position="288"/>
    </location>
</feature>
<reference evidence="5 6" key="1">
    <citation type="journal article" date="2024" name="Front Chem Biol">
        <title>Unveiling the potential of Daldinia eschscholtzii MFLUCC 19-0629 through bioactivity and bioinformatics studies for enhanced sustainable agriculture production.</title>
        <authorList>
            <person name="Brooks S."/>
            <person name="Weaver J.A."/>
            <person name="Klomchit A."/>
            <person name="Alharthi S.A."/>
            <person name="Onlamun T."/>
            <person name="Nurani R."/>
            <person name="Vong T.K."/>
            <person name="Alberti F."/>
            <person name="Greco C."/>
        </authorList>
    </citation>
    <scope>NUCLEOTIDE SEQUENCE [LARGE SCALE GENOMIC DNA]</scope>
    <source>
        <strain evidence="5">MFLUCC 19-0629</strain>
    </source>
</reference>
<evidence type="ECO:0000256" key="1">
    <source>
        <dbReference type="SAM" id="Coils"/>
    </source>
</evidence>
<feature type="compositionally biased region" description="Low complexity" evidence="2">
    <location>
        <begin position="1075"/>
        <end position="1093"/>
    </location>
</feature>
<dbReference type="PROSITE" id="PS50190">
    <property type="entry name" value="SEC7"/>
    <property type="match status" value="1"/>
</dbReference>
<feature type="compositionally biased region" description="Polar residues" evidence="2">
    <location>
        <begin position="65"/>
        <end position="79"/>
    </location>
</feature>
<feature type="compositionally biased region" description="Polar residues" evidence="2">
    <location>
        <begin position="202"/>
        <end position="241"/>
    </location>
</feature>
<feature type="compositionally biased region" description="Basic and acidic residues" evidence="2">
    <location>
        <begin position="991"/>
        <end position="1002"/>
    </location>
</feature>
<dbReference type="EMBL" id="JBANMG010000010">
    <property type="protein sequence ID" value="KAK6948713.1"/>
    <property type="molecule type" value="Genomic_DNA"/>
</dbReference>
<feature type="region of interest" description="Disordered" evidence="2">
    <location>
        <begin position="591"/>
        <end position="613"/>
    </location>
</feature>
<feature type="domain" description="PH" evidence="3">
    <location>
        <begin position="702"/>
        <end position="831"/>
    </location>
</feature>
<dbReference type="PANTHER" id="PTHR10663:SF405">
    <property type="entry name" value="ARF GUANINE NUCLEOTIDE EXCHANGE FACTOR SYT1"/>
    <property type="match status" value="1"/>
</dbReference>